<evidence type="ECO:0000256" key="2">
    <source>
        <dbReference type="ARBA" id="ARBA00023235"/>
    </source>
</evidence>
<feature type="site" description="Could be important to modulate the pK values of the two catalytic cysteine residues" evidence="3">
    <location>
        <position position="204"/>
    </location>
</feature>
<dbReference type="EMBL" id="SCFB01000004">
    <property type="protein sequence ID" value="RZI46597.1"/>
    <property type="molecule type" value="Genomic_DNA"/>
</dbReference>
<gene>
    <name evidence="3 5" type="primary">dapF</name>
    <name evidence="5" type="ORF">EQU50_03145</name>
</gene>
<dbReference type="Gene3D" id="3.10.310.10">
    <property type="entry name" value="Diaminopimelate Epimerase, Chain A, domain 1"/>
    <property type="match status" value="2"/>
</dbReference>
<dbReference type="Proteomes" id="UP000293550">
    <property type="component" value="Unassembled WGS sequence"/>
</dbReference>
<dbReference type="HAMAP" id="MF_00197">
    <property type="entry name" value="DAP_epimerase"/>
    <property type="match status" value="1"/>
</dbReference>
<dbReference type="PANTHER" id="PTHR31689:SF0">
    <property type="entry name" value="DIAMINOPIMELATE EPIMERASE"/>
    <property type="match status" value="1"/>
</dbReference>
<dbReference type="PANTHER" id="PTHR31689">
    <property type="entry name" value="DIAMINOPIMELATE EPIMERASE, CHLOROPLASTIC"/>
    <property type="match status" value="1"/>
</dbReference>
<feature type="active site" description="Proton donor" evidence="3">
    <location>
        <position position="78"/>
    </location>
</feature>
<dbReference type="GO" id="GO:0005829">
    <property type="term" value="C:cytosol"/>
    <property type="evidence" value="ECO:0007669"/>
    <property type="project" value="TreeGrafter"/>
</dbReference>
<sequence length="269" mass="28868">MIGSLSFIKACALGNDFVIITDHTLIDPTTLPSLSQKMADRRWGVGCDQVIYVYPAGDNGSIHNVRFFNSDGSEAEACGNGSLCVAKLLIQRYNLEKVTLQTAGGTLDCTLLKDGTVRVVLPKPVCVQTIDLNIFDDFGNPSAVFVDLGNPHLVCFVNDLSVCEKWGPLLETYLPKLDPTMPQRVNVGFATEVDRQTLHLRVWERGAGFTQACGTGACAAAAAGQALGLIDHDVQVKQQGGVLGVHLGTDHFLMQGEAQLIYAGSFLAD</sequence>
<feature type="binding site" evidence="3">
    <location>
        <begin position="79"/>
        <end position="80"/>
    </location>
    <ligand>
        <name>substrate</name>
    </ligand>
</feature>
<reference evidence="5 6" key="1">
    <citation type="submission" date="2018-10" db="EMBL/GenBank/DDBJ databases">
        <title>An updated phylogeny of the Alphaproteobacteria reveals that the parasitic Rickettsiales and Holosporales have independent origins.</title>
        <authorList>
            <person name="Munoz-Gomez S.A."/>
            <person name="Hess S."/>
            <person name="Burger G."/>
            <person name="Lang B.F."/>
            <person name="Susko E."/>
            <person name="Slamovits C.H."/>
            <person name="Roger A.J."/>
        </authorList>
    </citation>
    <scope>NUCLEOTIDE SEQUENCE [LARGE SCALE GENOMIC DNA]</scope>
    <source>
        <strain evidence="5">HOLO01</strain>
    </source>
</reference>
<feature type="binding site" evidence="3">
    <location>
        <position position="69"/>
    </location>
    <ligand>
        <name>substrate</name>
    </ligand>
</feature>
<dbReference type="SUPFAM" id="SSF54506">
    <property type="entry name" value="Diaminopimelate epimerase-like"/>
    <property type="match status" value="2"/>
</dbReference>
<dbReference type="GO" id="GO:0008837">
    <property type="term" value="F:diaminopimelate epimerase activity"/>
    <property type="evidence" value="ECO:0007669"/>
    <property type="project" value="UniProtKB-UniRule"/>
</dbReference>
<dbReference type="RefSeq" id="WP_130153696.1">
    <property type="nucleotide sequence ID" value="NZ_SCFB01000004.1"/>
</dbReference>
<comment type="subunit">
    <text evidence="3">Homodimer.</text>
</comment>
<comment type="caution">
    <text evidence="5">The sequence shown here is derived from an EMBL/GenBank/DDBJ whole genome shotgun (WGS) entry which is preliminary data.</text>
</comment>
<dbReference type="InterPro" id="IPR001653">
    <property type="entry name" value="DAP_epimerase_DapF"/>
</dbReference>
<feature type="active site" description="Proton acceptor" evidence="3">
    <location>
        <position position="213"/>
    </location>
</feature>
<comment type="pathway">
    <text evidence="3">Amino-acid biosynthesis; L-lysine biosynthesis via DAP pathway; DL-2,6-diaminopimelate from LL-2,6-diaminopimelate: step 1/1.</text>
</comment>
<comment type="similarity">
    <text evidence="1 3">Belongs to the diaminopimelate epimerase family.</text>
</comment>
<keyword evidence="2 3" id="KW-0413">Isomerase</keyword>
<feature type="site" description="Could be important to modulate the pK values of the two catalytic cysteine residues" evidence="3">
    <location>
        <position position="152"/>
    </location>
</feature>
<feature type="binding site" evidence="3">
    <location>
        <position position="49"/>
    </location>
    <ligand>
        <name>substrate</name>
    </ligand>
</feature>
<keyword evidence="3" id="KW-0028">Amino-acid biosynthesis</keyword>
<dbReference type="OrthoDB" id="9805408at2"/>
<feature type="binding site" evidence="3">
    <location>
        <begin position="214"/>
        <end position="215"/>
    </location>
    <ligand>
        <name>substrate</name>
    </ligand>
</feature>
<name>A0A4V2DZX7_9PROT</name>
<evidence type="ECO:0000256" key="1">
    <source>
        <dbReference type="ARBA" id="ARBA00010219"/>
    </source>
</evidence>
<evidence type="ECO:0000256" key="4">
    <source>
        <dbReference type="NCBIfam" id="TIGR00652"/>
    </source>
</evidence>
<dbReference type="GO" id="GO:0009089">
    <property type="term" value="P:lysine biosynthetic process via diaminopimelate"/>
    <property type="evidence" value="ECO:0007669"/>
    <property type="project" value="UniProtKB-UniRule"/>
</dbReference>
<evidence type="ECO:0000313" key="6">
    <source>
        <dbReference type="Proteomes" id="UP000293550"/>
    </source>
</evidence>
<keyword evidence="6" id="KW-1185">Reference proteome</keyword>
<comment type="subcellular location">
    <subcellularLocation>
        <location evidence="3">Cytoplasm</location>
    </subcellularLocation>
</comment>
<protein>
    <recommendedName>
        <fullName evidence="3 4">Diaminopimelate epimerase</fullName>
        <shortName evidence="3">DAP epimerase</shortName>
        <ecNumber evidence="3 4">5.1.1.7</ecNumber>
    </recommendedName>
    <alternativeName>
        <fullName evidence="3">PLP-independent amino acid racemase</fullName>
    </alternativeName>
</protein>
<comment type="catalytic activity">
    <reaction evidence="3">
        <text>(2S,6S)-2,6-diaminopimelate = meso-2,6-diaminopimelate</text>
        <dbReference type="Rhea" id="RHEA:15393"/>
        <dbReference type="ChEBI" id="CHEBI:57609"/>
        <dbReference type="ChEBI" id="CHEBI:57791"/>
        <dbReference type="EC" id="5.1.1.7"/>
    </reaction>
</comment>
<evidence type="ECO:0000256" key="3">
    <source>
        <dbReference type="HAMAP-Rule" id="MF_00197"/>
    </source>
</evidence>
<feature type="binding site" evidence="3">
    <location>
        <begin position="204"/>
        <end position="205"/>
    </location>
    <ligand>
        <name>substrate</name>
    </ligand>
</feature>
<accession>A0A4V2DZX7</accession>
<dbReference type="AlphaFoldDB" id="A0A4V2DZX7"/>
<proteinExistence type="inferred from homology"/>
<keyword evidence="3" id="KW-0963">Cytoplasm</keyword>
<dbReference type="NCBIfam" id="TIGR00652">
    <property type="entry name" value="DapF"/>
    <property type="match status" value="1"/>
</dbReference>
<keyword evidence="3" id="KW-0457">Lysine biosynthesis</keyword>
<feature type="binding site" evidence="3">
    <location>
        <position position="186"/>
    </location>
    <ligand>
        <name>substrate</name>
    </ligand>
</feature>
<comment type="function">
    <text evidence="3">Catalyzes the stereoinversion of LL-2,6-diaminopimelate (L,L-DAP) to meso-diaminopimelate (meso-DAP), a precursor of L-lysine and an essential component of the bacterial peptidoglycan.</text>
</comment>
<feature type="binding site" evidence="3">
    <location>
        <position position="150"/>
    </location>
    <ligand>
        <name>substrate</name>
    </ligand>
</feature>
<dbReference type="Pfam" id="PF01678">
    <property type="entry name" value="DAP_epimerase"/>
    <property type="match status" value="2"/>
</dbReference>
<dbReference type="UniPathway" id="UPA00034">
    <property type="reaction ID" value="UER00025"/>
</dbReference>
<feature type="binding site" evidence="3">
    <location>
        <position position="15"/>
    </location>
    <ligand>
        <name>substrate</name>
    </ligand>
</feature>
<evidence type="ECO:0000313" key="5">
    <source>
        <dbReference type="EMBL" id="RZI46597.1"/>
    </source>
</evidence>
<organism evidence="5 6">
    <name type="scientific">Candidatus Finniella inopinata</name>
    <dbReference type="NCBI Taxonomy" id="1696036"/>
    <lineage>
        <taxon>Bacteria</taxon>
        <taxon>Pseudomonadati</taxon>
        <taxon>Pseudomonadota</taxon>
        <taxon>Alphaproteobacteria</taxon>
        <taxon>Holosporales</taxon>
        <taxon>Candidatus Paracaedibacteraceae</taxon>
        <taxon>Candidatus Finniella</taxon>
    </lineage>
</organism>
<dbReference type="EC" id="5.1.1.7" evidence="3 4"/>